<reference evidence="2" key="1">
    <citation type="submission" date="2022-01" db="EMBL/GenBank/DDBJ databases">
        <authorList>
            <person name="Criscuolo A."/>
        </authorList>
    </citation>
    <scope>NUCLEOTIDE SEQUENCE</scope>
    <source>
        <strain evidence="2">CIP111893</strain>
    </source>
</reference>
<accession>A0ABM9CK98</accession>
<evidence type="ECO:0000313" key="3">
    <source>
        <dbReference type="Proteomes" id="UP000838686"/>
    </source>
</evidence>
<feature type="transmembrane region" description="Helical" evidence="1">
    <location>
        <begin position="128"/>
        <end position="146"/>
    </location>
</feature>
<sequence>MIQAFMPIKKADAAKCAVRGIIAGLASGIGLGMLLKVLQALTNERVYTLLLNIDFVPFMPTRLPEIMEFALHLAVSLPLGIVYLLAAERSGRPVMTGIAFGLVIAVLTWIPLTLLSDRVPSIDDGRALLLWLAAHICYGLLLSIFARRERLDESGYKAGG</sequence>
<evidence type="ECO:0008006" key="4">
    <source>
        <dbReference type="Google" id="ProtNLM"/>
    </source>
</evidence>
<dbReference type="EMBL" id="CAKMMF010000024">
    <property type="protein sequence ID" value="CAH1215337.1"/>
    <property type="molecule type" value="Genomic_DNA"/>
</dbReference>
<feature type="transmembrane region" description="Helical" evidence="1">
    <location>
        <begin position="21"/>
        <end position="41"/>
    </location>
</feature>
<proteinExistence type="predicted"/>
<evidence type="ECO:0000313" key="2">
    <source>
        <dbReference type="EMBL" id="CAH1215337.1"/>
    </source>
</evidence>
<keyword evidence="1" id="KW-1133">Transmembrane helix</keyword>
<feature type="transmembrane region" description="Helical" evidence="1">
    <location>
        <begin position="69"/>
        <end position="86"/>
    </location>
</feature>
<keyword evidence="1" id="KW-0812">Transmembrane</keyword>
<gene>
    <name evidence="2" type="ORF">PAECIP111893_03928</name>
</gene>
<evidence type="ECO:0000256" key="1">
    <source>
        <dbReference type="SAM" id="Phobius"/>
    </source>
</evidence>
<keyword evidence="3" id="KW-1185">Reference proteome</keyword>
<dbReference type="Proteomes" id="UP000838686">
    <property type="component" value="Unassembled WGS sequence"/>
</dbReference>
<name>A0ABM9CK98_9BACL</name>
<organism evidence="2 3">
    <name type="scientific">Paenibacillus plantiphilus</name>
    <dbReference type="NCBI Taxonomy" id="2905650"/>
    <lineage>
        <taxon>Bacteria</taxon>
        <taxon>Bacillati</taxon>
        <taxon>Bacillota</taxon>
        <taxon>Bacilli</taxon>
        <taxon>Bacillales</taxon>
        <taxon>Paenibacillaceae</taxon>
        <taxon>Paenibacillus</taxon>
    </lineage>
</organism>
<dbReference type="RefSeq" id="WP_236344281.1">
    <property type="nucleotide sequence ID" value="NZ_CAKMMF010000024.1"/>
</dbReference>
<protein>
    <recommendedName>
        <fullName evidence="4">DUF1440 domain-containing protein</fullName>
    </recommendedName>
</protein>
<comment type="caution">
    <text evidence="2">The sequence shown here is derived from an EMBL/GenBank/DDBJ whole genome shotgun (WGS) entry which is preliminary data.</text>
</comment>
<feature type="transmembrane region" description="Helical" evidence="1">
    <location>
        <begin position="98"/>
        <end position="116"/>
    </location>
</feature>
<keyword evidence="1" id="KW-0472">Membrane</keyword>